<gene>
    <name evidence="1" type="ORF">LTR32_006356</name>
</gene>
<evidence type="ECO:0008006" key="3">
    <source>
        <dbReference type="Google" id="ProtNLM"/>
    </source>
</evidence>
<dbReference type="SUPFAM" id="SSF51569">
    <property type="entry name" value="Aldolase"/>
    <property type="match status" value="1"/>
</dbReference>
<dbReference type="Gene3D" id="3.20.20.70">
    <property type="entry name" value="Aldolase class I"/>
    <property type="match status" value="1"/>
</dbReference>
<keyword evidence="2" id="KW-1185">Reference proteome</keyword>
<comment type="caution">
    <text evidence="1">The sequence shown here is derived from an EMBL/GenBank/DDBJ whole genome shotgun (WGS) entry which is preliminary data.</text>
</comment>
<dbReference type="Proteomes" id="UP001308179">
    <property type="component" value="Unassembled WGS sequence"/>
</dbReference>
<organism evidence="1 2">
    <name type="scientific">Rachicladosporium monterosium</name>
    <dbReference type="NCBI Taxonomy" id="1507873"/>
    <lineage>
        <taxon>Eukaryota</taxon>
        <taxon>Fungi</taxon>
        <taxon>Dikarya</taxon>
        <taxon>Ascomycota</taxon>
        <taxon>Pezizomycotina</taxon>
        <taxon>Dothideomycetes</taxon>
        <taxon>Dothideomycetidae</taxon>
        <taxon>Cladosporiales</taxon>
        <taxon>Cladosporiaceae</taxon>
        <taxon>Rachicladosporium</taxon>
    </lineage>
</organism>
<sequence>MTKSNGVMKIEEIIYNETPRLLVLYDRDQHDIVRIIAEVLGQKYVAAETLDGAAGQPDNAVIGLDNGAISYSEDVRRVKRTVSTTHCIDVQDLRDEERTSYCDYEYLYTQRQFVRRDVARFLSFILGQIKPHDDLKKKARTTLLSTTFPDIRAALPNLDILSVGADSVELRVDLLQESEMGSPSPAIPSIKYVGEEVMLLRQRSELPMIFTTRCTRENGRFPMDDPMLFYKYLRKALQWGCEYIDVELWLPEEIRTRLAAEKGSSRIISAWHDLSGTFKWSSAEAQQLFKQGAIHGDIVKMIALVNTTEENYELEYFRSIIQTTFAHPPL</sequence>
<protein>
    <recommendedName>
        <fullName evidence="3">3-dehydroquinate dehydratase</fullName>
    </recommendedName>
</protein>
<evidence type="ECO:0000313" key="1">
    <source>
        <dbReference type="EMBL" id="KAK5140980.1"/>
    </source>
</evidence>
<dbReference type="InterPro" id="IPR050068">
    <property type="entry name" value="MurA_subfamily"/>
</dbReference>
<name>A0ABR0L0B6_9PEZI</name>
<accession>A0ABR0L0B6</accession>
<reference evidence="1 2" key="1">
    <citation type="submission" date="2023-08" db="EMBL/GenBank/DDBJ databases">
        <title>Black Yeasts Isolated from many extreme environments.</title>
        <authorList>
            <person name="Coleine C."/>
            <person name="Stajich J.E."/>
            <person name="Selbmann L."/>
        </authorList>
    </citation>
    <scope>NUCLEOTIDE SEQUENCE [LARGE SCALE GENOMIC DNA]</scope>
    <source>
        <strain evidence="1 2">CCFEE 5386</strain>
    </source>
</reference>
<proteinExistence type="predicted"/>
<dbReference type="InterPro" id="IPR001381">
    <property type="entry name" value="DHquinase_I"/>
</dbReference>
<dbReference type="PANTHER" id="PTHR43783:SF1">
    <property type="entry name" value="UDP-N-ACETYLGLUCOSAMINE 1-CARBOXYVINYLTRANSFERASE"/>
    <property type="match status" value="1"/>
</dbReference>
<evidence type="ECO:0000313" key="2">
    <source>
        <dbReference type="Proteomes" id="UP001308179"/>
    </source>
</evidence>
<dbReference type="CDD" id="cd00502">
    <property type="entry name" value="DHQase_I"/>
    <property type="match status" value="1"/>
</dbReference>
<dbReference type="InterPro" id="IPR013785">
    <property type="entry name" value="Aldolase_TIM"/>
</dbReference>
<dbReference type="EMBL" id="JAVRRR010000673">
    <property type="protein sequence ID" value="KAK5140980.1"/>
    <property type="molecule type" value="Genomic_DNA"/>
</dbReference>
<dbReference type="PANTHER" id="PTHR43783">
    <property type="entry name" value="UDP-N-ACETYLGLUCOSAMINE 1-CARBOXYVINYLTRANSFERASE"/>
    <property type="match status" value="1"/>
</dbReference>
<dbReference type="Pfam" id="PF01487">
    <property type="entry name" value="DHquinase_I"/>
    <property type="match status" value="1"/>
</dbReference>